<evidence type="ECO:0000256" key="5">
    <source>
        <dbReference type="ARBA" id="ARBA00022553"/>
    </source>
</evidence>
<evidence type="ECO:0000256" key="16">
    <source>
        <dbReference type="ARBA" id="ARBA00023180"/>
    </source>
</evidence>
<evidence type="ECO:0000256" key="19">
    <source>
        <dbReference type="ARBA" id="ARBA00050884"/>
    </source>
</evidence>
<dbReference type="InterPro" id="IPR004841">
    <property type="entry name" value="AA-permease/SLC12A_dom"/>
</dbReference>
<organism evidence="30 31">
    <name type="scientific">Eptatretus burgeri</name>
    <name type="common">Inshore hagfish</name>
    <dbReference type="NCBI Taxonomy" id="7764"/>
    <lineage>
        <taxon>Eukaryota</taxon>
        <taxon>Metazoa</taxon>
        <taxon>Chordata</taxon>
        <taxon>Craniata</taxon>
        <taxon>Vertebrata</taxon>
        <taxon>Cyclostomata</taxon>
        <taxon>Myxini</taxon>
        <taxon>Myxiniformes</taxon>
        <taxon>Myxinidae</taxon>
        <taxon>Eptatretinae</taxon>
        <taxon>Eptatretus</taxon>
    </lineage>
</organism>
<dbReference type="Pfam" id="PF03522">
    <property type="entry name" value="SLC12"/>
    <property type="match status" value="2"/>
</dbReference>
<feature type="transmembrane region" description="Helical" evidence="26">
    <location>
        <begin position="203"/>
        <end position="222"/>
    </location>
</feature>
<dbReference type="Gene3D" id="1.20.1740.10">
    <property type="entry name" value="Amino acid/polyamine transporter I"/>
    <property type="match status" value="1"/>
</dbReference>
<feature type="transmembrane region" description="Helical" evidence="26">
    <location>
        <begin position="288"/>
        <end position="308"/>
    </location>
</feature>
<feature type="transmembrane region" description="Helical" evidence="26">
    <location>
        <begin position="234"/>
        <end position="256"/>
    </location>
</feature>
<feature type="compositionally biased region" description="Basic and acidic residues" evidence="25">
    <location>
        <begin position="53"/>
        <end position="69"/>
    </location>
</feature>
<dbReference type="Proteomes" id="UP000694388">
    <property type="component" value="Unplaced"/>
</dbReference>
<evidence type="ECO:0000256" key="22">
    <source>
        <dbReference type="ARBA" id="ARBA00073714"/>
    </source>
</evidence>
<feature type="transmembrane region" description="Helical" evidence="26">
    <location>
        <begin position="446"/>
        <end position="467"/>
    </location>
</feature>
<feature type="transmembrane region" description="Helical" evidence="26">
    <location>
        <begin position="340"/>
        <end position="358"/>
    </location>
</feature>
<dbReference type="GO" id="GO:1990573">
    <property type="term" value="P:potassium ion import across plasma membrane"/>
    <property type="evidence" value="ECO:0007669"/>
    <property type="project" value="TreeGrafter"/>
</dbReference>
<feature type="domain" description="SLC12A transporter C-terminal" evidence="28">
    <location>
        <begin position="648"/>
        <end position="739"/>
    </location>
</feature>
<keyword evidence="7" id="KW-0547">Nucleotide-binding</keyword>
<evidence type="ECO:0000313" key="31">
    <source>
        <dbReference type="Proteomes" id="UP000694388"/>
    </source>
</evidence>
<keyword evidence="17" id="KW-0739">Sodium transport</keyword>
<keyword evidence="15" id="KW-1015">Disulfide bond</keyword>
<keyword evidence="16" id="KW-0325">Glycoprotein</keyword>
<evidence type="ECO:0000256" key="18">
    <source>
        <dbReference type="ARBA" id="ARBA00023214"/>
    </source>
</evidence>
<feature type="compositionally biased region" description="Acidic residues" evidence="25">
    <location>
        <begin position="102"/>
        <end position="115"/>
    </location>
</feature>
<dbReference type="GeneTree" id="ENSGT00940000155742"/>
<evidence type="ECO:0000256" key="7">
    <source>
        <dbReference type="ARBA" id="ARBA00022741"/>
    </source>
</evidence>
<feature type="transmembrane region" description="Helical" evidence="26">
    <location>
        <begin position="499"/>
        <end position="515"/>
    </location>
</feature>
<evidence type="ECO:0000256" key="12">
    <source>
        <dbReference type="ARBA" id="ARBA00023053"/>
    </source>
</evidence>
<evidence type="ECO:0000256" key="3">
    <source>
        <dbReference type="ARBA" id="ARBA00022448"/>
    </source>
</evidence>
<evidence type="ECO:0000256" key="9">
    <source>
        <dbReference type="ARBA" id="ARBA00022843"/>
    </source>
</evidence>
<feature type="domain" description="Amino acid permease N-terminal" evidence="29">
    <location>
        <begin position="121"/>
        <end position="168"/>
    </location>
</feature>
<evidence type="ECO:0000256" key="26">
    <source>
        <dbReference type="SAM" id="Phobius"/>
    </source>
</evidence>
<evidence type="ECO:0000256" key="15">
    <source>
        <dbReference type="ARBA" id="ARBA00023157"/>
    </source>
</evidence>
<evidence type="ECO:0000256" key="20">
    <source>
        <dbReference type="ARBA" id="ARBA00056815"/>
    </source>
</evidence>
<keyword evidence="12" id="KW-0915">Sodium</keyword>
<evidence type="ECO:0000256" key="10">
    <source>
        <dbReference type="ARBA" id="ARBA00022847"/>
    </source>
</evidence>
<evidence type="ECO:0000256" key="24">
    <source>
        <dbReference type="ARBA" id="ARBA00077939"/>
    </source>
</evidence>
<sequence length="941" mass="104042">MEPNANGRGASTTSGPETASPARRFQVDSVSEKHDHLDSGVEAELPAETCCIDGRKAGSDDDDGPKQDSGEAIPSGRRRFRVNFVSPDLPEEIPLKSTSADWDQEDEQEEDDDDSYPWSQDTHSHTYYQRTFGQNTLDAVPWVDYYRQTAGPGRPARPTLEQLHGELEGVGFANGGRPSRTDPELGIPGAYAGAVKFGWVRGVLVRCLLNIWGVMLFLRLSWIVGQAGIGECNLGCFSSFSGFLFFFFSLFSPFFHHPANDVRIIGLITVTLLLGISMAGMEWEAKAQLALMVILLIAICDFFVGSVLHPSSQQQVQGFLGYNGKVMAENMGPDFRGENFFSIFSIFFPAATGILAGANISGDLKDPQRAIPKGTILAILISSLVYIALSTPATFSAMALFGPDHVVTKCDDAACHLGHDFSSCKVQSCSFGLMNDFQVMSMVSGFGPLITAGIFSATLSSALASLVSAPKVFQALCQDKIFPYIEIFARGHGKGNEPIRGYALTFMIAVGFILIGELNAIAPIISNFFLASYALINFSCFHASIARSPGWRPGFHYYNQWLSLLGSIVCCGIMFVLNWLAALITCALVLALYLYVAYSKPDVNWGSSTQALTYLQALQRTLRLASVPDHVKNFRPQCLVLTGDPRTRPALVELSLTFTHNMGLMVCGHVIKVMRRQHAEMQTVLSKAFYTPVCAPSLRIGVQHLLQAVGLGKMRPNTLVLGFKQKWQQVSSQELEDYIREELTDKEKIQLESSHRFGRAQSAGTIDVWWLFDDGGLTLLIPHLLTTKKKWRNCRIRIFIGGKISRIDHDRRMMATLLSKFRIDFSDIEVLGDINSRPSQCSVHAFEELIKPFQEPEEDENEGNLRCSNRDGGTVPNKEDERKANKEFENGEDLELISEDMARKGAVPSALYMAWLEALSRDLPPTLLIRGNQQSVLTFYS</sequence>
<dbReference type="GO" id="GO:0055078">
    <property type="term" value="P:sodium ion homeostasis"/>
    <property type="evidence" value="ECO:0007669"/>
    <property type="project" value="TreeGrafter"/>
</dbReference>
<dbReference type="GO" id="GO:0055075">
    <property type="term" value="P:potassium ion homeostasis"/>
    <property type="evidence" value="ECO:0007669"/>
    <property type="project" value="TreeGrafter"/>
</dbReference>
<dbReference type="Pfam" id="PF08403">
    <property type="entry name" value="AA_permease_N"/>
    <property type="match status" value="1"/>
</dbReference>
<evidence type="ECO:0000256" key="4">
    <source>
        <dbReference type="ARBA" id="ARBA00022475"/>
    </source>
</evidence>
<evidence type="ECO:0000256" key="11">
    <source>
        <dbReference type="ARBA" id="ARBA00022989"/>
    </source>
</evidence>
<evidence type="ECO:0000313" key="30">
    <source>
        <dbReference type="Ensembl" id="ENSEBUP00000013537.1"/>
    </source>
</evidence>
<feature type="compositionally biased region" description="Basic and acidic residues" evidence="25">
    <location>
        <begin position="877"/>
        <end position="887"/>
    </location>
</feature>
<keyword evidence="3" id="KW-0813">Transport</keyword>
<keyword evidence="4" id="KW-1003">Cell membrane</keyword>
<reference evidence="30" key="1">
    <citation type="submission" date="2025-08" db="UniProtKB">
        <authorList>
            <consortium name="Ensembl"/>
        </authorList>
    </citation>
    <scope>IDENTIFICATION</scope>
</reference>
<feature type="region of interest" description="Disordered" evidence="25">
    <location>
        <begin position="1"/>
        <end position="120"/>
    </location>
</feature>
<keyword evidence="11 26" id="KW-1133">Transmembrane helix</keyword>
<feature type="transmembrane region" description="Helical" evidence="26">
    <location>
        <begin position="521"/>
        <end position="541"/>
    </location>
</feature>
<protein>
    <recommendedName>
        <fullName evidence="22">Solute carrier family 12 member 3</fullName>
    </recommendedName>
    <alternativeName>
        <fullName evidence="23">Na-Cl symporter</fullName>
    </alternativeName>
    <alternativeName>
        <fullName evidence="24">Thiazide-sensitive sodium-chloride cotransporter</fullName>
    </alternativeName>
</protein>
<evidence type="ECO:0000256" key="21">
    <source>
        <dbReference type="ARBA" id="ARBA00063035"/>
    </source>
</evidence>
<comment type="function">
    <text evidence="20">Electroneutral sodium and chloride ion cotransporter, which acts as a key mediator of sodium and chloride reabsorption in kidney distal convoluted tubules. Also acts as a receptor for the pro-inflammatory cytokine IL18, thereby contributing to IL18-induced cytokine production, including IFNG, IL6, IL18 and CCL2. May act either independently of IL18R1, or in a complex with IL18R1.</text>
</comment>
<evidence type="ECO:0000256" key="14">
    <source>
        <dbReference type="ARBA" id="ARBA00023136"/>
    </source>
</evidence>
<evidence type="ECO:0000256" key="6">
    <source>
        <dbReference type="ARBA" id="ARBA00022692"/>
    </source>
</evidence>
<keyword evidence="5" id="KW-0597">Phosphoprotein</keyword>
<feature type="domain" description="Amino acid permease/ SLC12A" evidence="27">
    <location>
        <begin position="263"/>
        <end position="639"/>
    </location>
</feature>
<evidence type="ECO:0000256" key="8">
    <source>
        <dbReference type="ARBA" id="ARBA00022840"/>
    </source>
</evidence>
<dbReference type="Ensembl" id="ENSEBUT00000014113.1">
    <property type="protein sequence ID" value="ENSEBUP00000013537.1"/>
    <property type="gene ID" value="ENSEBUG00000008526.1"/>
</dbReference>
<evidence type="ECO:0000256" key="17">
    <source>
        <dbReference type="ARBA" id="ARBA00023201"/>
    </source>
</evidence>
<feature type="domain" description="SLC12A transporter C-terminal" evidence="28">
    <location>
        <begin position="744"/>
        <end position="941"/>
    </location>
</feature>
<feature type="compositionally biased region" description="Basic and acidic residues" evidence="25">
    <location>
        <begin position="30"/>
        <end position="39"/>
    </location>
</feature>
<dbReference type="PANTHER" id="PTHR11827">
    <property type="entry name" value="SOLUTE CARRIER FAMILY 12, CATION COTRANSPORTERS"/>
    <property type="match status" value="1"/>
</dbReference>
<accession>A0A8C4QCR9</accession>
<keyword evidence="14 26" id="KW-0472">Membrane</keyword>
<keyword evidence="9" id="KW-0832">Ubl conjugation</keyword>
<keyword evidence="13" id="KW-0406">Ion transport</keyword>
<dbReference type="GO" id="GO:0005524">
    <property type="term" value="F:ATP binding"/>
    <property type="evidence" value="ECO:0007669"/>
    <property type="project" value="UniProtKB-KW"/>
</dbReference>
<comment type="subcellular location">
    <subcellularLocation>
        <location evidence="1">Apical cell membrane</location>
        <topology evidence="1">Multi-pass membrane protein</topology>
    </subcellularLocation>
</comment>
<evidence type="ECO:0000259" key="29">
    <source>
        <dbReference type="Pfam" id="PF08403"/>
    </source>
</evidence>
<dbReference type="InterPro" id="IPR004842">
    <property type="entry name" value="SLC12A_fam"/>
</dbReference>
<proteinExistence type="inferred from homology"/>
<dbReference type="Pfam" id="PF00324">
    <property type="entry name" value="AA_permease"/>
    <property type="match status" value="1"/>
</dbReference>
<comment type="subunit">
    <text evidence="21">Homodimer; adopts a domain-swap conformation at the scissor helices connecting the transmembrane domain and C-terminal domain. Interacts with KLHL3. Interacts with IL18R1; this interaction is increased by IL18 treatment.</text>
</comment>
<keyword evidence="18" id="KW-0868">Chloride</keyword>
<feature type="transmembrane region" description="Helical" evidence="26">
    <location>
        <begin position="370"/>
        <end position="389"/>
    </location>
</feature>
<comment type="catalytic activity">
    <reaction evidence="19">
        <text>chloride(out) + Na(+)(out) = chloride(in) + Na(+)(in)</text>
        <dbReference type="Rhea" id="RHEA:73887"/>
        <dbReference type="ChEBI" id="CHEBI:17996"/>
        <dbReference type="ChEBI" id="CHEBI:29101"/>
    </reaction>
</comment>
<keyword evidence="10" id="KW-0769">Symport</keyword>
<dbReference type="FunFam" id="1.20.1740.10:FF:000018">
    <property type="entry name" value="solute carrier family 12 member 3 isoform X2"/>
    <property type="match status" value="1"/>
</dbReference>
<dbReference type="GO" id="GO:0006884">
    <property type="term" value="P:cell volume homeostasis"/>
    <property type="evidence" value="ECO:0007669"/>
    <property type="project" value="TreeGrafter"/>
</dbReference>
<dbReference type="AlphaFoldDB" id="A0A8C4QCR9"/>
<keyword evidence="31" id="KW-1185">Reference proteome</keyword>
<evidence type="ECO:0000259" key="28">
    <source>
        <dbReference type="Pfam" id="PF03522"/>
    </source>
</evidence>
<dbReference type="OMA" id="DRTHRHL"/>
<feature type="transmembrane region" description="Helical" evidence="26">
    <location>
        <begin position="562"/>
        <end position="595"/>
    </location>
</feature>
<dbReference type="InterPro" id="IPR013612">
    <property type="entry name" value="AA_permease_N"/>
</dbReference>
<dbReference type="InterPro" id="IPR018491">
    <property type="entry name" value="SLC12_C"/>
</dbReference>
<evidence type="ECO:0000256" key="25">
    <source>
        <dbReference type="SAM" id="MobiDB-lite"/>
    </source>
</evidence>
<name>A0A8C4QCR9_EPTBU</name>
<dbReference type="PANTHER" id="PTHR11827:SF103">
    <property type="entry name" value="SODIUM CHLORIDE COTRANSPORTER 69, ISOFORM E"/>
    <property type="match status" value="1"/>
</dbReference>
<dbReference type="GO" id="GO:0008511">
    <property type="term" value="F:sodium:potassium:chloride symporter activity"/>
    <property type="evidence" value="ECO:0007669"/>
    <property type="project" value="TreeGrafter"/>
</dbReference>
<feature type="region of interest" description="Disordered" evidence="25">
    <location>
        <begin position="853"/>
        <end position="887"/>
    </location>
</feature>
<evidence type="ECO:0000256" key="23">
    <source>
        <dbReference type="ARBA" id="ARBA00076232"/>
    </source>
</evidence>
<evidence type="ECO:0000256" key="1">
    <source>
        <dbReference type="ARBA" id="ARBA00004424"/>
    </source>
</evidence>
<comment type="similarity">
    <text evidence="2">Belongs to the SLC12A transporter family.</text>
</comment>
<dbReference type="GO" id="GO:0055064">
    <property type="term" value="P:chloride ion homeostasis"/>
    <property type="evidence" value="ECO:0007669"/>
    <property type="project" value="TreeGrafter"/>
</dbReference>
<reference evidence="30" key="2">
    <citation type="submission" date="2025-09" db="UniProtKB">
        <authorList>
            <consortium name="Ensembl"/>
        </authorList>
    </citation>
    <scope>IDENTIFICATION</scope>
</reference>
<keyword evidence="6 26" id="KW-0812">Transmembrane</keyword>
<evidence type="ECO:0000256" key="2">
    <source>
        <dbReference type="ARBA" id="ARBA00010593"/>
    </source>
</evidence>
<feature type="transmembrane region" description="Helical" evidence="26">
    <location>
        <begin position="262"/>
        <end position="281"/>
    </location>
</feature>
<dbReference type="GO" id="GO:0016324">
    <property type="term" value="C:apical plasma membrane"/>
    <property type="evidence" value="ECO:0007669"/>
    <property type="project" value="UniProtKB-SubCell"/>
</dbReference>
<evidence type="ECO:0000256" key="13">
    <source>
        <dbReference type="ARBA" id="ARBA00023065"/>
    </source>
</evidence>
<keyword evidence="8" id="KW-0067">ATP-binding</keyword>
<evidence type="ECO:0000259" key="27">
    <source>
        <dbReference type="Pfam" id="PF00324"/>
    </source>
</evidence>